<accession>A0A8H4A2I3</accession>
<dbReference type="AlphaFoldDB" id="A0A8H4A2I3"/>
<sequence length="104" mass="12608">MELSLFFKSVIMYFRRNFHCHSLFRELFSRFCTFRFHIQALFIRLVLQYSSDSSIYSSMLQFHVFHMQVFPYDDPYLQNNISRFLNVRNSSSTFLPKATIINII</sequence>
<gene>
    <name evidence="1" type="ORF">F8M41_010209</name>
</gene>
<proteinExistence type="predicted"/>
<comment type="caution">
    <text evidence="1">The sequence shown here is derived from an EMBL/GenBank/DDBJ whole genome shotgun (WGS) entry which is preliminary data.</text>
</comment>
<dbReference type="Proteomes" id="UP000439903">
    <property type="component" value="Unassembled WGS sequence"/>
</dbReference>
<protein>
    <submittedName>
        <fullName evidence="1">Uncharacterized protein</fullName>
    </submittedName>
</protein>
<dbReference type="EMBL" id="WTPW01002137">
    <property type="protein sequence ID" value="KAF0395825.1"/>
    <property type="molecule type" value="Genomic_DNA"/>
</dbReference>
<reference evidence="1 2" key="1">
    <citation type="journal article" date="2019" name="Environ. Microbiol.">
        <title>At the nexus of three kingdoms: the genome of the mycorrhizal fungus Gigaspora margarita provides insights into plant, endobacterial and fungal interactions.</title>
        <authorList>
            <person name="Venice F."/>
            <person name="Ghignone S."/>
            <person name="Salvioli di Fossalunga A."/>
            <person name="Amselem J."/>
            <person name="Novero M."/>
            <person name="Xianan X."/>
            <person name="Sedzielewska Toro K."/>
            <person name="Morin E."/>
            <person name="Lipzen A."/>
            <person name="Grigoriev I.V."/>
            <person name="Henrissat B."/>
            <person name="Martin F.M."/>
            <person name="Bonfante P."/>
        </authorList>
    </citation>
    <scope>NUCLEOTIDE SEQUENCE [LARGE SCALE GENOMIC DNA]</scope>
    <source>
        <strain evidence="1 2">BEG34</strain>
    </source>
</reference>
<keyword evidence="2" id="KW-1185">Reference proteome</keyword>
<organism evidence="1 2">
    <name type="scientific">Gigaspora margarita</name>
    <dbReference type="NCBI Taxonomy" id="4874"/>
    <lineage>
        <taxon>Eukaryota</taxon>
        <taxon>Fungi</taxon>
        <taxon>Fungi incertae sedis</taxon>
        <taxon>Mucoromycota</taxon>
        <taxon>Glomeromycotina</taxon>
        <taxon>Glomeromycetes</taxon>
        <taxon>Diversisporales</taxon>
        <taxon>Gigasporaceae</taxon>
        <taxon>Gigaspora</taxon>
    </lineage>
</organism>
<evidence type="ECO:0000313" key="2">
    <source>
        <dbReference type="Proteomes" id="UP000439903"/>
    </source>
</evidence>
<evidence type="ECO:0000313" key="1">
    <source>
        <dbReference type="EMBL" id="KAF0395825.1"/>
    </source>
</evidence>
<name>A0A8H4A2I3_GIGMA</name>